<sequence length="193" mass="21818">MEPAVIAHMEERLGRIRGSVPGSRHAHWTVVFSEVPSRKLSRMPVSYKAKRLVSVWTVGLSFVPLVSPQTHHKLRLELFTLCDPQDRFEAERVMGAVAEAIDTTATPILRGQVIGPLPPEAGVHAVYASMPKMFDTDFPTCNTEYGPVAMVWIFPIGPSEEKFILKEGWKKFEERLFHRFDIDPSDWGRLSSC</sequence>
<reference evidence="2 3" key="1">
    <citation type="submission" date="2017-08" db="EMBL/GenBank/DDBJ databases">
        <title>Infants hospitalized years apart are colonized by the same room-sourced microbial strains.</title>
        <authorList>
            <person name="Brooks B."/>
            <person name="Olm M.R."/>
            <person name="Firek B.A."/>
            <person name="Baker R."/>
            <person name="Thomas B.C."/>
            <person name="Morowitz M.J."/>
            <person name="Banfield J.F."/>
        </authorList>
    </citation>
    <scope>NUCLEOTIDE SEQUENCE [LARGE SCALE GENOMIC DNA]</scope>
    <source>
        <strain evidence="2">S2_006_000_R1_57</strain>
    </source>
</reference>
<feature type="domain" description="Suppressor of fused-like" evidence="1">
    <location>
        <begin position="50"/>
        <end position="189"/>
    </location>
</feature>
<dbReference type="RefSeq" id="WP_290595627.1">
    <property type="nucleotide sequence ID" value="NZ_CAKZIO010000003.1"/>
</dbReference>
<organism evidence="2 3">
    <name type="scientific">Lawsonella clevelandensis</name>
    <dbReference type="NCBI Taxonomy" id="1528099"/>
    <lineage>
        <taxon>Bacteria</taxon>
        <taxon>Bacillati</taxon>
        <taxon>Actinomycetota</taxon>
        <taxon>Actinomycetes</taxon>
        <taxon>Mycobacteriales</taxon>
        <taxon>Lawsonellaceae</taxon>
        <taxon>Lawsonella</taxon>
    </lineage>
</organism>
<evidence type="ECO:0000313" key="2">
    <source>
        <dbReference type="EMBL" id="PZP89625.1"/>
    </source>
</evidence>
<accession>A0A2W5IBX1</accession>
<dbReference type="Proteomes" id="UP000248606">
    <property type="component" value="Unassembled WGS sequence"/>
</dbReference>
<evidence type="ECO:0000259" key="1">
    <source>
        <dbReference type="Pfam" id="PF05076"/>
    </source>
</evidence>
<dbReference type="AlphaFoldDB" id="A0A2W5IBX1"/>
<protein>
    <recommendedName>
        <fullName evidence="1">Suppressor of fused-like domain-containing protein</fullName>
    </recommendedName>
</protein>
<dbReference type="InterPro" id="IPR020941">
    <property type="entry name" value="SUFU-like_domain"/>
</dbReference>
<name>A0A2W5IBX1_9ACTN</name>
<dbReference type="Pfam" id="PF05076">
    <property type="entry name" value="SUFU"/>
    <property type="match status" value="1"/>
</dbReference>
<evidence type="ECO:0000313" key="3">
    <source>
        <dbReference type="Proteomes" id="UP000248606"/>
    </source>
</evidence>
<gene>
    <name evidence="2" type="ORF">DI579_00110</name>
</gene>
<dbReference type="EMBL" id="QFOZ01000001">
    <property type="protein sequence ID" value="PZP89625.1"/>
    <property type="molecule type" value="Genomic_DNA"/>
</dbReference>
<proteinExistence type="predicted"/>
<comment type="caution">
    <text evidence="2">The sequence shown here is derived from an EMBL/GenBank/DDBJ whole genome shotgun (WGS) entry which is preliminary data.</text>
</comment>